<dbReference type="OrthoDB" id="100767at2759"/>
<dbReference type="Proteomes" id="UP000663854">
    <property type="component" value="Unassembled WGS sequence"/>
</dbReference>
<dbReference type="EMBL" id="CAJNOT010000007">
    <property type="protein sequence ID" value="CAF0763860.1"/>
    <property type="molecule type" value="Genomic_DNA"/>
</dbReference>
<evidence type="ECO:0000313" key="11">
    <source>
        <dbReference type="EMBL" id="CAF3770081.1"/>
    </source>
</evidence>
<dbReference type="PANTHER" id="PTHR48169:SF7">
    <property type="entry name" value="CASPASE 10"/>
    <property type="match status" value="1"/>
</dbReference>
<protein>
    <recommendedName>
        <fullName evidence="2">DED domain-containing protein</fullName>
    </recommendedName>
</protein>
<dbReference type="Proteomes" id="UP000663882">
    <property type="component" value="Unassembled WGS sequence"/>
</dbReference>
<dbReference type="Proteomes" id="UP000663874">
    <property type="component" value="Unassembled WGS sequence"/>
</dbReference>
<dbReference type="Proteomes" id="UP000663836">
    <property type="component" value="Unassembled WGS sequence"/>
</dbReference>
<evidence type="ECO:0000313" key="7">
    <source>
        <dbReference type="EMBL" id="CAF0763860.1"/>
    </source>
</evidence>
<dbReference type="AlphaFoldDB" id="A0A813NY69"/>
<dbReference type="InterPro" id="IPR011029">
    <property type="entry name" value="DEATH-like_dom_sf"/>
</dbReference>
<dbReference type="EMBL" id="CAJNOL010000013">
    <property type="protein sequence ID" value="CAF0743121.1"/>
    <property type="molecule type" value="Genomic_DNA"/>
</dbReference>
<dbReference type="Proteomes" id="UP000663889">
    <property type="component" value="Unassembled WGS sequence"/>
</dbReference>
<keyword evidence="12" id="KW-1185">Reference proteome</keyword>
<evidence type="ECO:0000313" key="8">
    <source>
        <dbReference type="EMBL" id="CAF0800383.1"/>
    </source>
</evidence>
<dbReference type="EMBL" id="CAJNOO010000012">
    <property type="protein sequence ID" value="CAF0740638.1"/>
    <property type="molecule type" value="Genomic_DNA"/>
</dbReference>
<organism evidence="3 13">
    <name type="scientific">Rotaria sordida</name>
    <dbReference type="NCBI Taxonomy" id="392033"/>
    <lineage>
        <taxon>Eukaryota</taxon>
        <taxon>Metazoa</taxon>
        <taxon>Spiralia</taxon>
        <taxon>Gnathifera</taxon>
        <taxon>Rotifera</taxon>
        <taxon>Eurotatoria</taxon>
        <taxon>Bdelloidea</taxon>
        <taxon>Philodinida</taxon>
        <taxon>Philodinidae</taxon>
        <taxon>Rotaria</taxon>
    </lineage>
</organism>
<evidence type="ECO:0000256" key="1">
    <source>
        <dbReference type="ARBA" id="ARBA00022703"/>
    </source>
</evidence>
<dbReference type="GO" id="GO:0042981">
    <property type="term" value="P:regulation of apoptotic process"/>
    <property type="evidence" value="ECO:0007669"/>
    <property type="project" value="InterPro"/>
</dbReference>
<dbReference type="EMBL" id="CAJNOL010000014">
    <property type="protein sequence ID" value="CAF0744407.1"/>
    <property type="molecule type" value="Genomic_DNA"/>
</dbReference>
<keyword evidence="1" id="KW-0053">Apoptosis</keyword>
<evidence type="ECO:0000313" key="13">
    <source>
        <dbReference type="Proteomes" id="UP000663882"/>
    </source>
</evidence>
<accession>A0A813NY69</accession>
<dbReference type="InterPro" id="IPR001875">
    <property type="entry name" value="DED_dom"/>
</dbReference>
<evidence type="ECO:0000313" key="5">
    <source>
        <dbReference type="EMBL" id="CAF0744407.1"/>
    </source>
</evidence>
<proteinExistence type="predicted"/>
<evidence type="ECO:0000313" key="12">
    <source>
        <dbReference type="Proteomes" id="UP000663870"/>
    </source>
</evidence>
<dbReference type="SUPFAM" id="SSF47986">
    <property type="entry name" value="DEATH domain"/>
    <property type="match status" value="1"/>
</dbReference>
<gene>
    <name evidence="10" type="ORF">FNK824_LOCUS7760</name>
    <name evidence="11" type="ORF">JBS370_LOCUS13627</name>
    <name evidence="4" type="ORF">JXQ802_LOCUS1245</name>
    <name evidence="5" type="ORF">JXQ802_LOCUS1319</name>
    <name evidence="9" type="ORF">OTI717_LOCUS10647</name>
    <name evidence="6" type="ORF">PYM288_LOCUS1816</name>
    <name evidence="3" type="ORF">RFH988_LOCUS714</name>
    <name evidence="8" type="ORF">SEV965_LOCUS597</name>
    <name evidence="7" type="ORF">ZHD862_LOCUS476</name>
</gene>
<dbReference type="EMBL" id="CAJOBD010001181">
    <property type="protein sequence ID" value="CAF3770081.1"/>
    <property type="molecule type" value="Genomic_DNA"/>
</dbReference>
<dbReference type="SMART" id="SM00031">
    <property type="entry name" value="DED"/>
    <property type="match status" value="1"/>
</dbReference>
<evidence type="ECO:0000259" key="2">
    <source>
        <dbReference type="PROSITE" id="PS50168"/>
    </source>
</evidence>
<evidence type="ECO:0000313" key="6">
    <source>
        <dbReference type="EMBL" id="CAF0745809.1"/>
    </source>
</evidence>
<evidence type="ECO:0000313" key="9">
    <source>
        <dbReference type="EMBL" id="CAF3672246.1"/>
    </source>
</evidence>
<dbReference type="Pfam" id="PF01335">
    <property type="entry name" value="DED"/>
    <property type="match status" value="1"/>
</dbReference>
<comment type="caution">
    <text evidence="3">The sequence shown here is derived from an EMBL/GenBank/DDBJ whole genome shotgun (WGS) entry which is preliminary data.</text>
</comment>
<dbReference type="Proteomes" id="UP000663870">
    <property type="component" value="Unassembled WGS sequence"/>
</dbReference>
<dbReference type="EMBL" id="CAJNOU010000009">
    <property type="protein sequence ID" value="CAF0800383.1"/>
    <property type="molecule type" value="Genomic_DNA"/>
</dbReference>
<reference evidence="3" key="1">
    <citation type="submission" date="2021-02" db="EMBL/GenBank/DDBJ databases">
        <authorList>
            <person name="Nowell W R."/>
        </authorList>
    </citation>
    <scope>NUCLEOTIDE SEQUENCE</scope>
</reference>
<dbReference type="EMBL" id="CAJOAX010000971">
    <property type="protein sequence ID" value="CAF3672246.1"/>
    <property type="molecule type" value="Genomic_DNA"/>
</dbReference>
<dbReference type="EMBL" id="CAJOBE010000734">
    <property type="protein sequence ID" value="CAF3679669.1"/>
    <property type="molecule type" value="Genomic_DNA"/>
</dbReference>
<dbReference type="PROSITE" id="PS50168">
    <property type="entry name" value="DED"/>
    <property type="match status" value="1"/>
</dbReference>
<dbReference type="Proteomes" id="UP000663864">
    <property type="component" value="Unassembled WGS sequence"/>
</dbReference>
<evidence type="ECO:0000313" key="4">
    <source>
        <dbReference type="EMBL" id="CAF0743121.1"/>
    </source>
</evidence>
<dbReference type="GO" id="GO:0006915">
    <property type="term" value="P:apoptotic process"/>
    <property type="evidence" value="ECO:0007669"/>
    <property type="project" value="UniProtKB-KW"/>
</dbReference>
<dbReference type="Gene3D" id="1.10.533.10">
    <property type="entry name" value="Death Domain, Fas"/>
    <property type="match status" value="1"/>
</dbReference>
<evidence type="ECO:0000313" key="3">
    <source>
        <dbReference type="EMBL" id="CAF0740638.1"/>
    </source>
</evidence>
<sequence length="116" mass="13649">MDPKDLKLRTLLIDIGDKLSNNDRVMLGFLLTDDVPRRDLDSVTRDSRTSMNIIWDTLIERGKITPDNIDYLIIRLEKIRRMDLVRQLKQYSLTSKFENPVEKPRTSSDLFTRIDP</sequence>
<evidence type="ECO:0000313" key="10">
    <source>
        <dbReference type="EMBL" id="CAF3679669.1"/>
    </source>
</evidence>
<dbReference type="Proteomes" id="UP000663823">
    <property type="component" value="Unassembled WGS sequence"/>
</dbReference>
<feature type="domain" description="DED" evidence="2">
    <location>
        <begin position="7"/>
        <end position="90"/>
    </location>
</feature>
<name>A0A813NY69_9BILA</name>
<dbReference type="PANTHER" id="PTHR48169">
    <property type="entry name" value="DED DOMAIN-CONTAINING PROTEIN"/>
    <property type="match status" value="1"/>
</dbReference>
<dbReference type="EMBL" id="CAJNOH010000010">
    <property type="protein sequence ID" value="CAF0745809.1"/>
    <property type="molecule type" value="Genomic_DNA"/>
</dbReference>